<dbReference type="AlphaFoldDB" id="K6YQH8"/>
<sequence length="54" mass="5969">MCPTIGCGYLLIGVVRRVSGINNSFFIPDKLNKGIQASYAMDFRKLLVAVNSNY</sequence>
<accession>K6YQH8</accession>
<dbReference type="EMBL" id="BAEN01000021">
    <property type="protein sequence ID" value="GAC13585.1"/>
    <property type="molecule type" value="Genomic_DNA"/>
</dbReference>
<name>K6YQH8_9ALTE</name>
<reference evidence="1 2" key="1">
    <citation type="journal article" date="2017" name="Antonie Van Leeuwenhoek">
        <title>Rhizobium rhizosphaerae sp. nov., a novel species isolated from rice rhizosphere.</title>
        <authorList>
            <person name="Zhao J.J."/>
            <person name="Zhang J."/>
            <person name="Zhang R.J."/>
            <person name="Zhang C.W."/>
            <person name="Yin H.Q."/>
            <person name="Zhang X.X."/>
        </authorList>
    </citation>
    <scope>NUCLEOTIDE SEQUENCE [LARGE SCALE GENOMIC DNA]</scope>
    <source>
        <strain evidence="1 2">E3</strain>
    </source>
</reference>
<protein>
    <submittedName>
        <fullName evidence="1">Uncharacterized protein</fullName>
    </submittedName>
</protein>
<keyword evidence="2" id="KW-1185">Reference proteome</keyword>
<comment type="caution">
    <text evidence="1">The sequence shown here is derived from an EMBL/GenBank/DDBJ whole genome shotgun (WGS) entry which is preliminary data.</text>
</comment>
<gene>
    <name evidence="1" type="ORF">GLIP_0942</name>
</gene>
<proteinExistence type="predicted"/>
<evidence type="ECO:0000313" key="2">
    <source>
        <dbReference type="Proteomes" id="UP000006334"/>
    </source>
</evidence>
<organism evidence="1 2">
    <name type="scientific">Aliiglaciecola lipolytica E3</name>
    <dbReference type="NCBI Taxonomy" id="1127673"/>
    <lineage>
        <taxon>Bacteria</taxon>
        <taxon>Pseudomonadati</taxon>
        <taxon>Pseudomonadota</taxon>
        <taxon>Gammaproteobacteria</taxon>
        <taxon>Alteromonadales</taxon>
        <taxon>Alteromonadaceae</taxon>
        <taxon>Aliiglaciecola</taxon>
    </lineage>
</organism>
<dbReference type="Proteomes" id="UP000006334">
    <property type="component" value="Unassembled WGS sequence"/>
</dbReference>
<dbReference type="STRING" id="1127673.GLIP_0942"/>
<evidence type="ECO:0000313" key="1">
    <source>
        <dbReference type="EMBL" id="GAC13585.1"/>
    </source>
</evidence>